<dbReference type="WBParaSite" id="scaffold8748_cov151.g13328">
    <property type="protein sequence ID" value="scaffold8748_cov151.g13328"/>
    <property type="gene ID" value="scaffold8748_cov151.g13328"/>
</dbReference>
<evidence type="ECO:0000256" key="1">
    <source>
        <dbReference type="SAM" id="MobiDB-lite"/>
    </source>
</evidence>
<feature type="region of interest" description="Disordered" evidence="1">
    <location>
        <begin position="239"/>
        <end position="353"/>
    </location>
</feature>
<feature type="compositionally biased region" description="Basic and acidic residues" evidence="1">
    <location>
        <begin position="299"/>
        <end position="320"/>
    </location>
</feature>
<dbReference type="Proteomes" id="UP000887561">
    <property type="component" value="Unplaced"/>
</dbReference>
<protein>
    <submittedName>
        <fullName evidence="3">Uncharacterized protein</fullName>
    </submittedName>
</protein>
<evidence type="ECO:0000313" key="2">
    <source>
        <dbReference type="Proteomes" id="UP000887561"/>
    </source>
</evidence>
<reference evidence="3" key="1">
    <citation type="submission" date="2022-11" db="UniProtKB">
        <authorList>
            <consortium name="WormBaseParasite"/>
        </authorList>
    </citation>
    <scope>IDENTIFICATION</scope>
</reference>
<sequence length="353" mass="41406">MTLEDFAELLNNWGIMPLPLNTTFDELKNNEENLEAHAYYNDGIKYNLLQQSRNNNKEVSIRSYMENYDIFEVKANNFGQIFNQMYPDKPLELKDAESKTDIILYAEFSPNMSIEVHPEIKYFLPIIYTNDMLDHLILNELAGQIIMTDKYLDEDTVDLICDDPAMPPHLHGDLTKEIYRRCISRCEQAQQQGQGEEQEHGLEQGYGHPYQHQEGYEHGYPYQHQLGHEQEHWHGYPYQQGHEQEHGHGYPYQQGHELEHGHGYPYQHQQGYEQGHWHGYPYQQGHEQGHGYPYQQGYEQEHGHEHPEQHQEGHEEEHTGHQGHQRGGRGTGRQHGRDRGTHRPRGRNGGGRQ</sequence>
<feature type="region of interest" description="Disordered" evidence="1">
    <location>
        <begin position="191"/>
        <end position="216"/>
    </location>
</feature>
<accession>A0A915N6J3</accession>
<name>A0A915N6J3_MELJA</name>
<proteinExistence type="predicted"/>
<evidence type="ECO:0000313" key="3">
    <source>
        <dbReference type="WBParaSite" id="scaffold8748_cov151.g13328"/>
    </source>
</evidence>
<feature type="compositionally biased region" description="Basic residues" evidence="1">
    <location>
        <begin position="321"/>
        <end position="334"/>
    </location>
</feature>
<organism evidence="2 3">
    <name type="scientific">Meloidogyne javanica</name>
    <name type="common">Root-knot nematode worm</name>
    <dbReference type="NCBI Taxonomy" id="6303"/>
    <lineage>
        <taxon>Eukaryota</taxon>
        <taxon>Metazoa</taxon>
        <taxon>Ecdysozoa</taxon>
        <taxon>Nematoda</taxon>
        <taxon>Chromadorea</taxon>
        <taxon>Rhabditida</taxon>
        <taxon>Tylenchina</taxon>
        <taxon>Tylenchomorpha</taxon>
        <taxon>Tylenchoidea</taxon>
        <taxon>Meloidogynidae</taxon>
        <taxon>Meloidogyninae</taxon>
        <taxon>Meloidogyne</taxon>
        <taxon>Meloidogyne incognita group</taxon>
    </lineage>
</organism>
<dbReference type="AlphaFoldDB" id="A0A915N6J3"/>
<keyword evidence="2" id="KW-1185">Reference proteome</keyword>